<dbReference type="InterPro" id="IPR002934">
    <property type="entry name" value="Polymerase_NTP_transf_dom"/>
</dbReference>
<reference evidence="2 3" key="1">
    <citation type="submission" date="2017-04" db="EMBL/GenBank/DDBJ databases">
        <title>Complete genome sequence of Flavobacterium kingsejong AJ004.</title>
        <authorList>
            <person name="Lee P.C."/>
        </authorList>
    </citation>
    <scope>NUCLEOTIDE SEQUENCE [LARGE SCALE GENOMIC DNA]</scope>
    <source>
        <strain evidence="2 3">AJ004</strain>
    </source>
</reference>
<organism evidence="2 3">
    <name type="scientific">Flavobacterium kingsejongi</name>
    <dbReference type="NCBI Taxonomy" id="1678728"/>
    <lineage>
        <taxon>Bacteria</taxon>
        <taxon>Pseudomonadati</taxon>
        <taxon>Bacteroidota</taxon>
        <taxon>Flavobacteriia</taxon>
        <taxon>Flavobacteriales</taxon>
        <taxon>Flavobacteriaceae</taxon>
        <taxon>Flavobacterium</taxon>
    </lineage>
</organism>
<protein>
    <recommendedName>
        <fullName evidence="1">Polymerase nucleotidyl transferase domain-containing protein</fullName>
    </recommendedName>
</protein>
<dbReference type="SUPFAM" id="SSF81301">
    <property type="entry name" value="Nucleotidyltransferase"/>
    <property type="match status" value="1"/>
</dbReference>
<dbReference type="AlphaFoldDB" id="A0A2S1LRI9"/>
<evidence type="ECO:0000313" key="3">
    <source>
        <dbReference type="Proteomes" id="UP000244677"/>
    </source>
</evidence>
<dbReference type="GO" id="GO:0016779">
    <property type="term" value="F:nucleotidyltransferase activity"/>
    <property type="evidence" value="ECO:0007669"/>
    <property type="project" value="InterPro"/>
</dbReference>
<sequence>MDSHYRIALDQALAWINSNYTATGIIVSGSIIRGNPNKNSDFDIFVIHDGLFRQRVQKLFNKVPCEIFVNNIEHVYRYFESELADNRPVSANIIATGQLYMGNDNQKIVALVDDAKKYILLPKPLTDEQLIFYKYAITNLLEDATDIYTTDKITTLYILDKVVIDIIHFIFYAKQQPLPRLKDRIENLLELDPVIGNLITIYYGEKSVEEKYKLTKQMVIGLTGVTGFFEWSSAPE</sequence>
<evidence type="ECO:0000313" key="2">
    <source>
        <dbReference type="EMBL" id="AWG26373.1"/>
    </source>
</evidence>
<dbReference type="Pfam" id="PF01909">
    <property type="entry name" value="NTP_transf_2"/>
    <property type="match status" value="1"/>
</dbReference>
<gene>
    <name evidence="2" type="ORF">FK004_14620</name>
</gene>
<evidence type="ECO:0000259" key="1">
    <source>
        <dbReference type="Pfam" id="PF01909"/>
    </source>
</evidence>
<keyword evidence="3" id="KW-1185">Reference proteome</keyword>
<dbReference type="EMBL" id="CP020919">
    <property type="protein sequence ID" value="AWG26373.1"/>
    <property type="molecule type" value="Genomic_DNA"/>
</dbReference>
<accession>A0A2S1LRI9</accession>
<feature type="domain" description="Polymerase nucleotidyl transferase" evidence="1">
    <location>
        <begin position="22"/>
        <end position="60"/>
    </location>
</feature>
<dbReference type="Gene3D" id="3.30.460.10">
    <property type="entry name" value="Beta Polymerase, domain 2"/>
    <property type="match status" value="1"/>
</dbReference>
<dbReference type="InterPro" id="IPR043519">
    <property type="entry name" value="NT_sf"/>
</dbReference>
<dbReference type="RefSeq" id="WP_108737898.1">
    <property type="nucleotide sequence ID" value="NZ_CP020919.1"/>
</dbReference>
<dbReference type="Proteomes" id="UP000244677">
    <property type="component" value="Chromosome"/>
</dbReference>
<dbReference type="OrthoDB" id="43980at2"/>
<proteinExistence type="predicted"/>
<name>A0A2S1LRI9_9FLAO</name>
<dbReference type="KEGG" id="fki:FK004_14620"/>